<feature type="domain" description="DUF4216" evidence="2">
    <location>
        <begin position="146"/>
        <end position="218"/>
    </location>
</feature>
<evidence type="ECO:0000256" key="1">
    <source>
        <dbReference type="SAM" id="MobiDB-lite"/>
    </source>
</evidence>
<accession>A0A0J8B0Y1</accession>
<sequence length="507" mass="57306">HPGRGLGAPTIRHLEKRELDQAHIYILKNCDEVQPFLEQYTNDHASNDLVLSEEEWVENFKKWFKNEVAFLYENNKSKEMKHLLSLSRGPTQYVTSYTGYVVNGYRFRIENRDQTLRTQNSGVVVIGNIGNEDENIDYYGVVMDILELKYLGGNRIVLFRCKWWDVYDKVRGVKIDEYGYVSVNGNKQLKGDEPFILASQARQAFYVTDTINKGWQLVCKTQPRNFIETSDDDDIGGDKDEAYQHGEMFKPTYVASSSTSASAEFCSSRPGVDSIFVKDNVNTNGEDGPCSSTADNKLRHLNMRTNHPTLPRSNRQYVPPLMLARGRGKKLNELHSLKTQVQTKSVTGMKSLIGASIDTRVLKSNGGYASYSKSLSKKGHPSVPNNVDRASFNPTNSPLPSKSAFKHFISSPETSDEDITGDNDFQSSSEAEDMDFGEGNEFQNIDSLENVDDNYYENADDNDYENADDNELENGDENAEDNRLEEPAIDQQMMNGSSCIRFLQVFS</sequence>
<feature type="region of interest" description="Disordered" evidence="1">
    <location>
        <begin position="454"/>
        <end position="479"/>
    </location>
</feature>
<evidence type="ECO:0000259" key="2">
    <source>
        <dbReference type="Pfam" id="PF13952"/>
    </source>
</evidence>
<reference evidence="3 4" key="1">
    <citation type="journal article" date="2014" name="Nature">
        <title>The genome of the recently domesticated crop plant sugar beet (Beta vulgaris).</title>
        <authorList>
            <person name="Dohm J.C."/>
            <person name="Minoche A.E."/>
            <person name="Holtgrawe D."/>
            <person name="Capella-Gutierrez S."/>
            <person name="Zakrzewski F."/>
            <person name="Tafer H."/>
            <person name="Rupp O."/>
            <person name="Sorensen T.R."/>
            <person name="Stracke R."/>
            <person name="Reinhardt R."/>
            <person name="Goesmann A."/>
            <person name="Kraft T."/>
            <person name="Schulz B."/>
            <person name="Stadler P.F."/>
            <person name="Schmidt T."/>
            <person name="Gabaldon T."/>
            <person name="Lehrach H."/>
            <person name="Weisshaar B."/>
            <person name="Himmelbauer H."/>
        </authorList>
    </citation>
    <scope>NUCLEOTIDE SEQUENCE [LARGE SCALE GENOMIC DNA]</scope>
    <source>
        <tissue evidence="3">Taproot</tissue>
    </source>
</reference>
<feature type="region of interest" description="Disordered" evidence="1">
    <location>
        <begin position="370"/>
        <end position="438"/>
    </location>
</feature>
<dbReference type="PANTHER" id="PTHR48258:SF4">
    <property type="entry name" value="DUF4216 DOMAIN-CONTAINING PROTEIN"/>
    <property type="match status" value="1"/>
</dbReference>
<gene>
    <name evidence="3" type="ORF">BVRB_016490</name>
</gene>
<dbReference type="Pfam" id="PF13952">
    <property type="entry name" value="DUF4216"/>
    <property type="match status" value="1"/>
</dbReference>
<proteinExistence type="predicted"/>
<keyword evidence="4" id="KW-1185">Reference proteome</keyword>
<dbReference type="Proteomes" id="UP000035740">
    <property type="component" value="Unassembled WGS sequence"/>
</dbReference>
<dbReference type="PANTHER" id="PTHR48258">
    <property type="entry name" value="DUF4218 DOMAIN-CONTAINING PROTEIN-RELATED"/>
    <property type="match status" value="1"/>
</dbReference>
<feature type="non-terminal residue" evidence="3">
    <location>
        <position position="1"/>
    </location>
</feature>
<dbReference type="eggNOG" id="ENOG502QWJJ">
    <property type="taxonomic scope" value="Eukaryota"/>
</dbReference>
<evidence type="ECO:0000313" key="3">
    <source>
        <dbReference type="EMBL" id="KMS94664.1"/>
    </source>
</evidence>
<dbReference type="Gramene" id="KMS94664">
    <property type="protein sequence ID" value="KMS94664"/>
    <property type="gene ID" value="BVRB_016490"/>
</dbReference>
<dbReference type="AlphaFoldDB" id="A0A0J8B0Y1"/>
<dbReference type="OrthoDB" id="1301667at2759"/>
<organism evidence="3 4">
    <name type="scientific">Beta vulgaris subsp. vulgaris</name>
    <name type="common">Beet</name>
    <dbReference type="NCBI Taxonomy" id="3555"/>
    <lineage>
        <taxon>Eukaryota</taxon>
        <taxon>Viridiplantae</taxon>
        <taxon>Streptophyta</taxon>
        <taxon>Embryophyta</taxon>
        <taxon>Tracheophyta</taxon>
        <taxon>Spermatophyta</taxon>
        <taxon>Magnoliopsida</taxon>
        <taxon>eudicotyledons</taxon>
        <taxon>Gunneridae</taxon>
        <taxon>Pentapetalae</taxon>
        <taxon>Caryophyllales</taxon>
        <taxon>Chenopodiaceae</taxon>
        <taxon>Betoideae</taxon>
        <taxon>Beta</taxon>
    </lineage>
</organism>
<dbReference type="EMBL" id="KQ091398">
    <property type="protein sequence ID" value="KMS94664.1"/>
    <property type="molecule type" value="Genomic_DNA"/>
</dbReference>
<evidence type="ECO:0000313" key="4">
    <source>
        <dbReference type="Proteomes" id="UP000035740"/>
    </source>
</evidence>
<feature type="non-terminal residue" evidence="3">
    <location>
        <position position="507"/>
    </location>
</feature>
<protein>
    <recommendedName>
        <fullName evidence="2">DUF4216 domain-containing protein</fullName>
    </recommendedName>
</protein>
<dbReference type="InterPro" id="IPR025312">
    <property type="entry name" value="DUF4216"/>
</dbReference>
<name>A0A0J8B0Y1_BETVV</name>